<feature type="transmembrane region" description="Helical" evidence="6">
    <location>
        <begin position="6"/>
        <end position="24"/>
    </location>
</feature>
<evidence type="ECO:0000256" key="5">
    <source>
        <dbReference type="ARBA" id="ARBA00023136"/>
    </source>
</evidence>
<comment type="similarity">
    <text evidence="2">Belongs to the UPF0014 family.</text>
</comment>
<dbReference type="GO" id="GO:0005886">
    <property type="term" value="C:plasma membrane"/>
    <property type="evidence" value="ECO:0007669"/>
    <property type="project" value="TreeGrafter"/>
</dbReference>
<keyword evidence="5 6" id="KW-0472">Membrane</keyword>
<accession>A0A918TLD4</accession>
<keyword evidence="8" id="KW-1185">Reference proteome</keyword>
<dbReference type="AlphaFoldDB" id="A0A918TLD4"/>
<protein>
    <submittedName>
        <fullName evidence="7">Iron export ABC transporter permease subunit FetB</fullName>
    </submittedName>
</protein>
<dbReference type="RefSeq" id="WP_189569221.1">
    <property type="nucleotide sequence ID" value="NZ_BMXI01000005.1"/>
</dbReference>
<feature type="transmembrane region" description="Helical" evidence="6">
    <location>
        <begin position="61"/>
        <end position="79"/>
    </location>
</feature>
<evidence type="ECO:0000256" key="6">
    <source>
        <dbReference type="SAM" id="Phobius"/>
    </source>
</evidence>
<dbReference type="PANTHER" id="PTHR30028">
    <property type="entry name" value="UPF0014 INNER MEMBRANE PROTEIN YBBM-RELATED"/>
    <property type="match status" value="1"/>
</dbReference>
<reference evidence="7" key="1">
    <citation type="journal article" date="2014" name="Int. J. Syst. Evol. Microbiol.">
        <title>Complete genome sequence of Corynebacterium casei LMG S-19264T (=DSM 44701T), isolated from a smear-ripened cheese.</title>
        <authorList>
            <consortium name="US DOE Joint Genome Institute (JGI-PGF)"/>
            <person name="Walter F."/>
            <person name="Albersmeier A."/>
            <person name="Kalinowski J."/>
            <person name="Ruckert C."/>
        </authorList>
    </citation>
    <scope>NUCLEOTIDE SEQUENCE</scope>
    <source>
        <strain evidence="7">KCTC 12988</strain>
    </source>
</reference>
<gene>
    <name evidence="7" type="ORF">GCM10007100_15290</name>
</gene>
<sequence length="230" mass="24861">MIEIPLARLALALLPLVAVGWLMWKWSGGCGELLLATGRMIAQLLLVGYVLVVLFQVESPWVHLAVVGFMIAVSSWIAIRTVKENRARTYFDALLAIGGGGGVVFLFVIFGVLDLGPRLEARYVIPMAGMIFSNCMTAVTLCAERFDSERANGRELLQARNISWNAALIPQINSFLAVGLVSLPGMMTGQILAGASPLDAVRYQILVMAMILGAVGLSVAVFLIRRVEKS</sequence>
<evidence type="ECO:0000256" key="1">
    <source>
        <dbReference type="ARBA" id="ARBA00004141"/>
    </source>
</evidence>
<feature type="transmembrane region" description="Helical" evidence="6">
    <location>
        <begin position="123"/>
        <end position="143"/>
    </location>
</feature>
<dbReference type="PANTHER" id="PTHR30028:SF0">
    <property type="entry name" value="PROTEIN ALUMINUM SENSITIVE 3"/>
    <property type="match status" value="1"/>
</dbReference>
<dbReference type="InterPro" id="IPR005226">
    <property type="entry name" value="UPF0014_fam"/>
</dbReference>
<reference evidence="7" key="2">
    <citation type="submission" date="2020-09" db="EMBL/GenBank/DDBJ databases">
        <authorList>
            <person name="Sun Q."/>
            <person name="Kim S."/>
        </authorList>
    </citation>
    <scope>NUCLEOTIDE SEQUENCE</scope>
    <source>
        <strain evidence="7">KCTC 12988</strain>
    </source>
</reference>
<dbReference type="Proteomes" id="UP000644507">
    <property type="component" value="Unassembled WGS sequence"/>
</dbReference>
<evidence type="ECO:0000313" key="8">
    <source>
        <dbReference type="Proteomes" id="UP000644507"/>
    </source>
</evidence>
<dbReference type="Pfam" id="PF03649">
    <property type="entry name" value="UPF0014"/>
    <property type="match status" value="2"/>
</dbReference>
<dbReference type="EMBL" id="BMXI01000005">
    <property type="protein sequence ID" value="GHC50157.1"/>
    <property type="molecule type" value="Genomic_DNA"/>
</dbReference>
<evidence type="ECO:0000313" key="7">
    <source>
        <dbReference type="EMBL" id="GHC50157.1"/>
    </source>
</evidence>
<comment type="caution">
    <text evidence="7">The sequence shown here is derived from an EMBL/GenBank/DDBJ whole genome shotgun (WGS) entry which is preliminary data.</text>
</comment>
<name>A0A918TLD4_9BACT</name>
<organism evidence="7 8">
    <name type="scientific">Roseibacillus persicicus</name>
    <dbReference type="NCBI Taxonomy" id="454148"/>
    <lineage>
        <taxon>Bacteria</taxon>
        <taxon>Pseudomonadati</taxon>
        <taxon>Verrucomicrobiota</taxon>
        <taxon>Verrucomicrobiia</taxon>
        <taxon>Verrucomicrobiales</taxon>
        <taxon>Verrucomicrobiaceae</taxon>
        <taxon>Roseibacillus</taxon>
    </lineage>
</organism>
<feature type="transmembrane region" description="Helical" evidence="6">
    <location>
        <begin position="203"/>
        <end position="224"/>
    </location>
</feature>
<comment type="subcellular location">
    <subcellularLocation>
        <location evidence="1">Membrane</location>
        <topology evidence="1">Multi-pass membrane protein</topology>
    </subcellularLocation>
</comment>
<feature type="transmembrane region" description="Helical" evidence="6">
    <location>
        <begin position="91"/>
        <end position="111"/>
    </location>
</feature>
<evidence type="ECO:0000256" key="2">
    <source>
        <dbReference type="ARBA" id="ARBA00005268"/>
    </source>
</evidence>
<keyword evidence="4 6" id="KW-1133">Transmembrane helix</keyword>
<evidence type="ECO:0000256" key="3">
    <source>
        <dbReference type="ARBA" id="ARBA00022692"/>
    </source>
</evidence>
<evidence type="ECO:0000256" key="4">
    <source>
        <dbReference type="ARBA" id="ARBA00022989"/>
    </source>
</evidence>
<proteinExistence type="inferred from homology"/>
<feature type="transmembrane region" description="Helical" evidence="6">
    <location>
        <begin position="36"/>
        <end position="55"/>
    </location>
</feature>
<keyword evidence="3 6" id="KW-0812">Transmembrane</keyword>
<feature type="transmembrane region" description="Helical" evidence="6">
    <location>
        <begin position="164"/>
        <end position="183"/>
    </location>
</feature>